<dbReference type="AlphaFoldDB" id="A0A8T0H655"/>
<proteinExistence type="inferred from homology"/>
<keyword evidence="6" id="KW-0333">Golgi apparatus</keyword>
<dbReference type="PANTHER" id="PTHR31889:SF86">
    <property type="entry name" value="FUCOSYLTRANSFERASE"/>
    <property type="match status" value="1"/>
</dbReference>
<protein>
    <recommendedName>
        <fullName evidence="6">Fucosyltransferase</fullName>
        <ecNumber evidence="6">2.4.1.-</ecNumber>
    </recommendedName>
</protein>
<evidence type="ECO:0000256" key="4">
    <source>
        <dbReference type="ARBA" id="ARBA00023180"/>
    </source>
</evidence>
<dbReference type="EC" id="2.4.1.-" evidence="6"/>
<evidence type="ECO:0000256" key="7">
    <source>
        <dbReference type="SAM" id="MobiDB-lite"/>
    </source>
</evidence>
<dbReference type="GO" id="GO:0042546">
    <property type="term" value="P:cell wall biogenesis"/>
    <property type="evidence" value="ECO:0007669"/>
    <property type="project" value="InterPro"/>
</dbReference>
<dbReference type="GO" id="GO:0008107">
    <property type="term" value="F:galactoside 2-alpha-L-fucosyltransferase activity"/>
    <property type="evidence" value="ECO:0007669"/>
    <property type="project" value="InterPro"/>
</dbReference>
<dbReference type="EMBL" id="CM026428">
    <property type="protein sequence ID" value="KAG0567416.1"/>
    <property type="molecule type" value="Genomic_DNA"/>
</dbReference>
<comment type="function">
    <text evidence="6">May be involved in cell wall biosynthesis.</text>
</comment>
<accession>A0A8T0H655</accession>
<dbReference type="InterPro" id="IPR004938">
    <property type="entry name" value="XG_FTase"/>
</dbReference>
<keyword evidence="4" id="KW-0325">Glycoprotein</keyword>
<evidence type="ECO:0000313" key="8">
    <source>
        <dbReference type="EMBL" id="KAG0567416.1"/>
    </source>
</evidence>
<sequence length="609" mass="69056">MYKTRMGFKNGLPSPTRIRSTPGQKNMKTKVIVFFMTLVFFSLAVRMVSPPRQNPSPRDEEVNYYDHAAPVVQHLDDPMPVENPVPTNVAELIKKIKDTTLRASEGAENKTRLEFTDSMRAAWHAKHTCRSRQEIRGLYSLRKITKDVSDNPKWKAVYEAYEELHRTCVLQMGNVTEFFLNRKHIEGCKFVVAGVEPGAGLGNKVLSVVSAMVYAVVTQRILLVPAATAVPGVFCEPFAGSSWEIDPHEVWSEGKTRRDLWLSIEQMYSRIDSRGNDSHAMDEPMYASATTERWDFQPQPRFFCDTEQAIYSKVDWIGFRNNLYYVPKLFAVPSFRPVLEHLFPDRNVLTHLLRTLMLPCDSVWGRVKQVHDAHFRHADRRVGVQLRYFHGRADFEAIHQENEDNIEQCLIQNNFLPDPSQPGKPPANPMLQIARPMNVTTVLVTSLYQSLFDRLTKDFVRTSLDSGDAIGIVQLTHEGDQYFGVEVDRQALVEIISLSLMDHLILTPLSTFGALAQGYGSLTPWYIDLRHSTSTPCVRALSPEACYQIPASKHFICPHDEDVNGKKMTDVVDYISDCHMVEDPLFKVNSAGLGMQLLVSDRSGGYGDL</sequence>
<feature type="region of interest" description="Disordered" evidence="7">
    <location>
        <begin position="1"/>
        <end position="22"/>
    </location>
</feature>
<evidence type="ECO:0000256" key="6">
    <source>
        <dbReference type="RuleBase" id="RU367004"/>
    </source>
</evidence>
<dbReference type="GO" id="GO:0009969">
    <property type="term" value="P:xyloglucan biosynthetic process"/>
    <property type="evidence" value="ECO:0007669"/>
    <property type="project" value="TreeGrafter"/>
</dbReference>
<evidence type="ECO:0000256" key="5">
    <source>
        <dbReference type="ARBA" id="ARBA00023316"/>
    </source>
</evidence>
<comment type="subcellular location">
    <subcellularLocation>
        <location evidence="6">Golgi apparatus</location>
        <location evidence="6">Golgi stack membrane</location>
        <topology evidence="6">Single-pass type II membrane protein</topology>
    </subcellularLocation>
</comment>
<evidence type="ECO:0000256" key="2">
    <source>
        <dbReference type="ARBA" id="ARBA00022676"/>
    </source>
</evidence>
<comment type="similarity">
    <text evidence="1 6">Belongs to the glycosyltransferase 37 family.</text>
</comment>
<dbReference type="GO" id="GO:0071555">
    <property type="term" value="P:cell wall organization"/>
    <property type="evidence" value="ECO:0007669"/>
    <property type="project" value="UniProtKB-UniRule"/>
</dbReference>
<keyword evidence="2 6" id="KW-0328">Glycosyltransferase</keyword>
<organism evidence="8 9">
    <name type="scientific">Ceratodon purpureus</name>
    <name type="common">Fire moss</name>
    <name type="synonym">Dicranum purpureum</name>
    <dbReference type="NCBI Taxonomy" id="3225"/>
    <lineage>
        <taxon>Eukaryota</taxon>
        <taxon>Viridiplantae</taxon>
        <taxon>Streptophyta</taxon>
        <taxon>Embryophyta</taxon>
        <taxon>Bryophyta</taxon>
        <taxon>Bryophytina</taxon>
        <taxon>Bryopsida</taxon>
        <taxon>Dicranidae</taxon>
        <taxon>Pseudoditrichales</taxon>
        <taxon>Ditrichaceae</taxon>
        <taxon>Ceratodon</taxon>
    </lineage>
</organism>
<keyword evidence="5 6" id="KW-0961">Cell wall biogenesis/degradation</keyword>
<comment type="caution">
    <text evidence="8">The sequence shown here is derived from an EMBL/GenBank/DDBJ whole genome shotgun (WGS) entry which is preliminary data.</text>
</comment>
<evidence type="ECO:0000256" key="3">
    <source>
        <dbReference type="ARBA" id="ARBA00022679"/>
    </source>
</evidence>
<dbReference type="GO" id="GO:0032580">
    <property type="term" value="C:Golgi cisterna membrane"/>
    <property type="evidence" value="ECO:0007669"/>
    <property type="project" value="UniProtKB-SubCell"/>
</dbReference>
<evidence type="ECO:0000313" key="9">
    <source>
        <dbReference type="Proteomes" id="UP000822688"/>
    </source>
</evidence>
<dbReference type="Pfam" id="PF03254">
    <property type="entry name" value="XG_FTase"/>
    <property type="match status" value="1"/>
</dbReference>
<dbReference type="Proteomes" id="UP000822688">
    <property type="component" value="Chromosome 7"/>
</dbReference>
<keyword evidence="9" id="KW-1185">Reference proteome</keyword>
<reference evidence="8" key="1">
    <citation type="submission" date="2020-06" db="EMBL/GenBank/DDBJ databases">
        <title>WGS assembly of Ceratodon purpureus strain R40.</title>
        <authorList>
            <person name="Carey S.B."/>
            <person name="Jenkins J."/>
            <person name="Shu S."/>
            <person name="Lovell J.T."/>
            <person name="Sreedasyam A."/>
            <person name="Maumus F."/>
            <person name="Tiley G.P."/>
            <person name="Fernandez-Pozo N."/>
            <person name="Barry K."/>
            <person name="Chen C."/>
            <person name="Wang M."/>
            <person name="Lipzen A."/>
            <person name="Daum C."/>
            <person name="Saski C.A."/>
            <person name="Payton A.C."/>
            <person name="Mcbreen J.C."/>
            <person name="Conrad R.E."/>
            <person name="Kollar L.M."/>
            <person name="Olsson S."/>
            <person name="Huttunen S."/>
            <person name="Landis J.B."/>
            <person name="Wickett N.J."/>
            <person name="Johnson M.G."/>
            <person name="Rensing S.A."/>
            <person name="Grimwood J."/>
            <person name="Schmutz J."/>
            <person name="Mcdaniel S.F."/>
        </authorList>
    </citation>
    <scope>NUCLEOTIDE SEQUENCE</scope>
    <source>
        <strain evidence="8">R40</strain>
    </source>
</reference>
<gene>
    <name evidence="8" type="ORF">KC19_7G133400</name>
</gene>
<dbReference type="PANTHER" id="PTHR31889">
    <property type="entry name" value="FUCOSYLTRANSFERASE 2-RELATED"/>
    <property type="match status" value="1"/>
</dbReference>
<keyword evidence="3 6" id="KW-0808">Transferase</keyword>
<name>A0A8T0H655_CERPU</name>
<evidence type="ECO:0000256" key="1">
    <source>
        <dbReference type="ARBA" id="ARBA00010481"/>
    </source>
</evidence>